<reference evidence="3" key="1">
    <citation type="submission" date="2025-08" db="UniProtKB">
        <authorList>
            <consortium name="RefSeq"/>
        </authorList>
    </citation>
    <scope>IDENTIFICATION</scope>
</reference>
<dbReference type="PROSITE" id="PS50405">
    <property type="entry name" value="GST_CTER"/>
    <property type="match status" value="1"/>
</dbReference>
<gene>
    <name evidence="3" type="primary">LOC103521766</name>
</gene>
<sequence length="205" mass="23980">MIQVFFSSNRGISTRFHTFCSPYFRENKRTSNTMALNFIEQNVTKYFNISNQQYSTITNSNDIKPLKTENLYLWKLFQAISSANVKRSDILWSSKEEEFLIKQWIEYTNSHILHASVSQVTSHVLNELNQVFSKQSFLVADRFTLADVFMYYSLISVFKELTLQSKEKHQHVSRWFSHVQSLPEVRLGNPVVLFSKTPLYSGSSH</sequence>
<dbReference type="Proteomes" id="UP000079169">
    <property type="component" value="Unplaced"/>
</dbReference>
<dbReference type="STRING" id="121845.A0A3Q0JLQ6"/>
<dbReference type="GO" id="GO:0017101">
    <property type="term" value="C:aminoacyl-tRNA synthetase multienzyme complex"/>
    <property type="evidence" value="ECO:0007669"/>
    <property type="project" value="InterPro"/>
</dbReference>
<evidence type="ECO:0000259" key="1">
    <source>
        <dbReference type="PROSITE" id="PS50405"/>
    </source>
</evidence>
<dbReference type="AlphaFoldDB" id="A0A3Q0JLQ6"/>
<organism evidence="2 3">
    <name type="scientific">Diaphorina citri</name>
    <name type="common">Asian citrus psyllid</name>
    <dbReference type="NCBI Taxonomy" id="121845"/>
    <lineage>
        <taxon>Eukaryota</taxon>
        <taxon>Metazoa</taxon>
        <taxon>Ecdysozoa</taxon>
        <taxon>Arthropoda</taxon>
        <taxon>Hexapoda</taxon>
        <taxon>Insecta</taxon>
        <taxon>Pterygota</taxon>
        <taxon>Neoptera</taxon>
        <taxon>Paraneoptera</taxon>
        <taxon>Hemiptera</taxon>
        <taxon>Sternorrhyncha</taxon>
        <taxon>Psylloidea</taxon>
        <taxon>Psyllidae</taxon>
        <taxon>Diaphorininae</taxon>
        <taxon>Diaphorina</taxon>
    </lineage>
</organism>
<dbReference type="InterPro" id="IPR010987">
    <property type="entry name" value="Glutathione-S-Trfase_C-like"/>
</dbReference>
<dbReference type="InterPro" id="IPR053836">
    <property type="entry name" value="Arc1-like_N"/>
</dbReference>
<evidence type="ECO:0000313" key="3">
    <source>
        <dbReference type="RefSeq" id="XP_026688088.1"/>
    </source>
</evidence>
<evidence type="ECO:0000313" key="2">
    <source>
        <dbReference type="Proteomes" id="UP000079169"/>
    </source>
</evidence>
<dbReference type="PANTHER" id="PTHR44490:SF1">
    <property type="entry name" value="EUKARYOTIC TRANSLATION ELONGATION FACTOR 1 EPSILON-1"/>
    <property type="match status" value="1"/>
</dbReference>
<dbReference type="GO" id="GO:0005737">
    <property type="term" value="C:cytoplasm"/>
    <property type="evidence" value="ECO:0007669"/>
    <property type="project" value="TreeGrafter"/>
</dbReference>
<dbReference type="PANTHER" id="PTHR44490">
    <property type="entry name" value="EUKARYOTIC TRANSLATION ELONGATION FACTOR 1 EPSILON-1"/>
    <property type="match status" value="1"/>
</dbReference>
<name>A0A3Q0JLQ6_DIACI</name>
<dbReference type="InterPro" id="IPR042450">
    <property type="entry name" value="EEF1E1"/>
</dbReference>
<protein>
    <submittedName>
        <fullName evidence="3">Eukaryotic translation elongation factor 1 epsilon-1-like isoform X1</fullName>
    </submittedName>
</protein>
<proteinExistence type="predicted"/>
<dbReference type="GeneID" id="103521766"/>
<feature type="domain" description="GST C-terminal" evidence="1">
    <location>
        <begin position="72"/>
        <end position="199"/>
    </location>
</feature>
<dbReference type="Gene3D" id="1.20.1050.10">
    <property type="match status" value="1"/>
</dbReference>
<dbReference type="RefSeq" id="XP_026688088.1">
    <property type="nucleotide sequence ID" value="XM_026832287.1"/>
</dbReference>
<dbReference type="InterPro" id="IPR036282">
    <property type="entry name" value="Glutathione-S-Trfase_C_sf"/>
</dbReference>
<dbReference type="GO" id="GO:0005634">
    <property type="term" value="C:nucleus"/>
    <property type="evidence" value="ECO:0007669"/>
    <property type="project" value="TreeGrafter"/>
</dbReference>
<keyword evidence="2" id="KW-1185">Reference proteome</keyword>
<accession>A0A3Q0JLQ6</accession>
<dbReference type="SUPFAM" id="SSF47616">
    <property type="entry name" value="GST C-terminal domain-like"/>
    <property type="match status" value="1"/>
</dbReference>
<dbReference type="GO" id="GO:0043517">
    <property type="term" value="P:positive regulation of DNA damage response, signal transduction by p53 class mediator"/>
    <property type="evidence" value="ECO:0007669"/>
    <property type="project" value="InterPro"/>
</dbReference>
<dbReference type="PaxDb" id="121845-A0A3Q0JLQ6"/>
<dbReference type="Pfam" id="PF21972">
    <property type="entry name" value="Arc1p_N_like"/>
    <property type="match status" value="1"/>
</dbReference>